<name>A0AAN9I9N4_CROPI</name>
<keyword evidence="1" id="KW-1133">Transmembrane helix</keyword>
<evidence type="ECO:0000313" key="3">
    <source>
        <dbReference type="Proteomes" id="UP001372338"/>
    </source>
</evidence>
<evidence type="ECO:0000256" key="1">
    <source>
        <dbReference type="SAM" id="Phobius"/>
    </source>
</evidence>
<keyword evidence="1" id="KW-0812">Transmembrane</keyword>
<keyword evidence="1" id="KW-0472">Membrane</keyword>
<comment type="caution">
    <text evidence="2">The sequence shown here is derived from an EMBL/GenBank/DDBJ whole genome shotgun (WGS) entry which is preliminary data.</text>
</comment>
<accession>A0AAN9I9N4</accession>
<evidence type="ECO:0000313" key="2">
    <source>
        <dbReference type="EMBL" id="KAK7270054.1"/>
    </source>
</evidence>
<dbReference type="EMBL" id="JAYWIO010000004">
    <property type="protein sequence ID" value="KAK7270054.1"/>
    <property type="molecule type" value="Genomic_DNA"/>
</dbReference>
<reference evidence="2 3" key="1">
    <citation type="submission" date="2024-01" db="EMBL/GenBank/DDBJ databases">
        <title>The genomes of 5 underutilized Papilionoideae crops provide insights into root nodulation and disease resistanc.</title>
        <authorList>
            <person name="Yuan L."/>
        </authorList>
    </citation>
    <scope>NUCLEOTIDE SEQUENCE [LARGE SCALE GENOMIC DNA]</scope>
    <source>
        <strain evidence="2">ZHUSHIDOU_FW_LH</strain>
        <tissue evidence="2">Leaf</tissue>
    </source>
</reference>
<organism evidence="2 3">
    <name type="scientific">Crotalaria pallida</name>
    <name type="common">Smooth rattlebox</name>
    <name type="synonym">Crotalaria striata</name>
    <dbReference type="NCBI Taxonomy" id="3830"/>
    <lineage>
        <taxon>Eukaryota</taxon>
        <taxon>Viridiplantae</taxon>
        <taxon>Streptophyta</taxon>
        <taxon>Embryophyta</taxon>
        <taxon>Tracheophyta</taxon>
        <taxon>Spermatophyta</taxon>
        <taxon>Magnoliopsida</taxon>
        <taxon>eudicotyledons</taxon>
        <taxon>Gunneridae</taxon>
        <taxon>Pentapetalae</taxon>
        <taxon>rosids</taxon>
        <taxon>fabids</taxon>
        <taxon>Fabales</taxon>
        <taxon>Fabaceae</taxon>
        <taxon>Papilionoideae</taxon>
        <taxon>50 kb inversion clade</taxon>
        <taxon>genistoids sensu lato</taxon>
        <taxon>core genistoids</taxon>
        <taxon>Crotalarieae</taxon>
        <taxon>Crotalaria</taxon>
    </lineage>
</organism>
<feature type="transmembrane region" description="Helical" evidence="1">
    <location>
        <begin position="41"/>
        <end position="59"/>
    </location>
</feature>
<gene>
    <name evidence="2" type="ORF">RIF29_22933</name>
</gene>
<protein>
    <submittedName>
        <fullName evidence="2">Uncharacterized protein</fullName>
    </submittedName>
</protein>
<sequence>MPRWLFAVSLTAWRSHPRTNATPALRVRWTGCNRQIRFPHFPFLFLPLFLTLLRFFLYLRPSHLSSSFFQTQSSNRFSLIAYHFSALSTPNPPPLGFSQLILCWCY</sequence>
<dbReference type="Proteomes" id="UP001372338">
    <property type="component" value="Unassembled WGS sequence"/>
</dbReference>
<proteinExistence type="predicted"/>
<keyword evidence="3" id="KW-1185">Reference proteome</keyword>
<dbReference type="AlphaFoldDB" id="A0AAN9I9N4"/>